<evidence type="ECO:0000313" key="4">
    <source>
        <dbReference type="EMBL" id="KAF7306430.1"/>
    </source>
</evidence>
<dbReference type="Proteomes" id="UP000636479">
    <property type="component" value="Unassembled WGS sequence"/>
</dbReference>
<dbReference type="InterPro" id="IPR008030">
    <property type="entry name" value="NmrA-like"/>
</dbReference>
<evidence type="ECO:0000259" key="3">
    <source>
        <dbReference type="Pfam" id="PF05368"/>
    </source>
</evidence>
<protein>
    <submittedName>
        <fullName evidence="4">NmrA domain-containing protein</fullName>
    </submittedName>
</protein>
<organism evidence="4 5">
    <name type="scientific">Mycena indigotica</name>
    <dbReference type="NCBI Taxonomy" id="2126181"/>
    <lineage>
        <taxon>Eukaryota</taxon>
        <taxon>Fungi</taxon>
        <taxon>Dikarya</taxon>
        <taxon>Basidiomycota</taxon>
        <taxon>Agaricomycotina</taxon>
        <taxon>Agaricomycetes</taxon>
        <taxon>Agaricomycetidae</taxon>
        <taxon>Agaricales</taxon>
        <taxon>Marasmiineae</taxon>
        <taxon>Mycenaceae</taxon>
        <taxon>Mycena</taxon>
    </lineage>
</organism>
<keyword evidence="5" id="KW-1185">Reference proteome</keyword>
<proteinExistence type="predicted"/>
<keyword evidence="2" id="KW-0560">Oxidoreductase</keyword>
<name>A0A8H6SYV4_9AGAR</name>
<dbReference type="SUPFAM" id="SSF51735">
    <property type="entry name" value="NAD(P)-binding Rossmann-fold domains"/>
    <property type="match status" value="1"/>
</dbReference>
<keyword evidence="1" id="KW-0521">NADP</keyword>
<dbReference type="GeneID" id="59343673"/>
<dbReference type="InterPro" id="IPR036291">
    <property type="entry name" value="NAD(P)-bd_dom_sf"/>
</dbReference>
<evidence type="ECO:0000256" key="1">
    <source>
        <dbReference type="ARBA" id="ARBA00022857"/>
    </source>
</evidence>
<feature type="domain" description="NmrA-like" evidence="3">
    <location>
        <begin position="11"/>
        <end position="279"/>
    </location>
</feature>
<dbReference type="GO" id="GO:0016491">
    <property type="term" value="F:oxidoreductase activity"/>
    <property type="evidence" value="ECO:0007669"/>
    <property type="project" value="UniProtKB-KW"/>
</dbReference>
<dbReference type="RefSeq" id="XP_037221449.1">
    <property type="nucleotide sequence ID" value="XM_037361157.1"/>
</dbReference>
<accession>A0A8H6SYV4</accession>
<evidence type="ECO:0000256" key="2">
    <source>
        <dbReference type="ARBA" id="ARBA00023002"/>
    </source>
</evidence>
<dbReference type="Gene3D" id="3.40.50.720">
    <property type="entry name" value="NAD(P)-binding Rossmann-like Domain"/>
    <property type="match status" value="1"/>
</dbReference>
<dbReference type="Pfam" id="PF05368">
    <property type="entry name" value="NmrA"/>
    <property type="match status" value="1"/>
</dbReference>
<dbReference type="PANTHER" id="PTHR47706">
    <property type="entry name" value="NMRA-LIKE FAMILY PROTEIN"/>
    <property type="match status" value="1"/>
</dbReference>
<dbReference type="Gene3D" id="3.90.25.10">
    <property type="entry name" value="UDP-galactose 4-epimerase, domain 1"/>
    <property type="match status" value="1"/>
</dbReference>
<dbReference type="InterPro" id="IPR051609">
    <property type="entry name" value="NmrA/Isoflavone_reductase-like"/>
</dbReference>
<reference evidence="4" key="1">
    <citation type="submission" date="2020-05" db="EMBL/GenBank/DDBJ databases">
        <title>Mycena genomes resolve the evolution of fungal bioluminescence.</title>
        <authorList>
            <person name="Tsai I.J."/>
        </authorList>
    </citation>
    <scope>NUCLEOTIDE SEQUENCE</scope>
    <source>
        <strain evidence="4">171206Taipei</strain>
    </source>
</reference>
<dbReference type="PANTHER" id="PTHR47706:SF9">
    <property type="entry name" value="NMRA-LIKE DOMAIN-CONTAINING PROTEIN-RELATED"/>
    <property type="match status" value="1"/>
</dbReference>
<dbReference type="EMBL" id="JACAZF010000004">
    <property type="protein sequence ID" value="KAF7306430.1"/>
    <property type="molecule type" value="Genomic_DNA"/>
</dbReference>
<dbReference type="OrthoDB" id="5283654at2759"/>
<gene>
    <name evidence="4" type="ORF">MIND_00434200</name>
</gene>
<dbReference type="AlphaFoldDB" id="A0A8H6SYV4"/>
<sequence>MSSFTSFALFGAGLIGTPIVAGLVAKNLPIVVIARPGSKSVANLPAGAKSALVDIANAAAVAAVLKDHKVDVVISTLGMQAIAAQTPLIEAAKEAGIKLFVPSEFGFPTEGHTSGLLAEKYEISELLKRVGIPSLRIYTGMFMDFIPMAFGYEKTKKIIVIGKGEAPVSVTSVADITGFVVHVLTTLPPIALENKIFRIQGDRVSANDLGPLFGTTVEHVNDIPGPHAADLKALMLIADAGAGSTGWDVVAGKEGTGDNAAGSANKLWPDHQWKTIKEFYNL</sequence>
<evidence type="ECO:0000313" key="5">
    <source>
        <dbReference type="Proteomes" id="UP000636479"/>
    </source>
</evidence>
<comment type="caution">
    <text evidence="4">The sequence shown here is derived from an EMBL/GenBank/DDBJ whole genome shotgun (WGS) entry which is preliminary data.</text>
</comment>